<dbReference type="AlphaFoldDB" id="A0A8B6GIT2"/>
<keyword evidence="1" id="KW-0472">Membrane</keyword>
<organism evidence="2 3">
    <name type="scientific">Mytilus galloprovincialis</name>
    <name type="common">Mediterranean mussel</name>
    <dbReference type="NCBI Taxonomy" id="29158"/>
    <lineage>
        <taxon>Eukaryota</taxon>
        <taxon>Metazoa</taxon>
        <taxon>Spiralia</taxon>
        <taxon>Lophotrochozoa</taxon>
        <taxon>Mollusca</taxon>
        <taxon>Bivalvia</taxon>
        <taxon>Autobranchia</taxon>
        <taxon>Pteriomorphia</taxon>
        <taxon>Mytilida</taxon>
        <taxon>Mytiloidea</taxon>
        <taxon>Mytilidae</taxon>
        <taxon>Mytilinae</taxon>
        <taxon>Mytilus</taxon>
    </lineage>
</organism>
<evidence type="ECO:0000256" key="1">
    <source>
        <dbReference type="SAM" id="Phobius"/>
    </source>
</evidence>
<proteinExistence type="predicted"/>
<keyword evidence="3" id="KW-1185">Reference proteome</keyword>
<dbReference type="OrthoDB" id="10320702at2759"/>
<dbReference type="EMBL" id="UYJE01008521">
    <property type="protein sequence ID" value="VDI64544.1"/>
    <property type="molecule type" value="Genomic_DNA"/>
</dbReference>
<name>A0A8B6GIT2_MYTGA</name>
<feature type="transmembrane region" description="Helical" evidence="1">
    <location>
        <begin position="163"/>
        <end position="184"/>
    </location>
</feature>
<evidence type="ECO:0000313" key="3">
    <source>
        <dbReference type="Proteomes" id="UP000596742"/>
    </source>
</evidence>
<feature type="transmembrane region" description="Helical" evidence="1">
    <location>
        <begin position="81"/>
        <end position="104"/>
    </location>
</feature>
<accession>A0A8B6GIT2</accession>
<sequence>MVHIKCQNHDSLEEKESAEDVFMMTTGNSLVFYNTSSEFVSGSVTSEDENFVFYDPTGTTDYTITLFIISPFDPKDTRIEFIIITMILTIIIIGSMVKMFLYVVKQNTTAPGESWTISNIRNKYLWKSLLSKAKSIIFPVTWMCFEPHLAFFYGNHVTNLPEFTMKMILVLALAARFIHPLFLIGGNKPLKDRFLNRSNNTPSWLLDIKEENRQRKKKPSLQAGGSFQGLNKPIRHISSILEESKV</sequence>
<protein>
    <submittedName>
        <fullName evidence="2">Uncharacterized protein</fullName>
    </submittedName>
</protein>
<evidence type="ECO:0000313" key="2">
    <source>
        <dbReference type="EMBL" id="VDI64544.1"/>
    </source>
</evidence>
<reference evidence="2" key="1">
    <citation type="submission" date="2018-11" db="EMBL/GenBank/DDBJ databases">
        <authorList>
            <person name="Alioto T."/>
            <person name="Alioto T."/>
        </authorList>
    </citation>
    <scope>NUCLEOTIDE SEQUENCE</scope>
</reference>
<comment type="caution">
    <text evidence="2">The sequence shown here is derived from an EMBL/GenBank/DDBJ whole genome shotgun (WGS) entry which is preliminary data.</text>
</comment>
<keyword evidence="1" id="KW-1133">Transmembrane helix</keyword>
<dbReference type="Proteomes" id="UP000596742">
    <property type="component" value="Unassembled WGS sequence"/>
</dbReference>
<gene>
    <name evidence="2" type="ORF">MGAL_10B014381</name>
</gene>
<keyword evidence="1" id="KW-0812">Transmembrane</keyword>